<protein>
    <submittedName>
        <fullName evidence="2">(raccoon dog) hypothetical protein</fullName>
    </submittedName>
</protein>
<proteinExistence type="inferred from homology"/>
<dbReference type="SUPFAM" id="SSF51735">
    <property type="entry name" value="NAD(P)-binding Rossmann-fold domains"/>
    <property type="match status" value="1"/>
</dbReference>
<dbReference type="EMBL" id="CAJHUB010000789">
    <property type="protein sequence ID" value="CAD7694140.1"/>
    <property type="molecule type" value="Genomic_DNA"/>
</dbReference>
<dbReference type="GO" id="GO:0005739">
    <property type="term" value="C:mitochondrion"/>
    <property type="evidence" value="ECO:0007669"/>
    <property type="project" value="TreeGrafter"/>
</dbReference>
<accession>A0A811ZXZ7</accession>
<evidence type="ECO:0000313" key="3">
    <source>
        <dbReference type="Proteomes" id="UP000645828"/>
    </source>
</evidence>
<sequence>MEEFNGKLFTKDKLIHIDIVESQRRKCFIEKYPSLSKNANKSPKIGGGKYTGRSNIFRDRVPHQAPYMEPAFSSARVPVSLSLSVLDSASAGTTGLGLSVPKCQLVMEKGTQSAVNCSQGSLKEAVRKLVGSAGVNVVIDSEGGDDRIVVVGCAGGTIAPVPTNLLLLKNQNFPIISRILSSALQYCQQGRIQPHIEAVFKLEKVDDAFLHVIQRKSTDKVLISLK</sequence>
<dbReference type="InterPro" id="IPR051397">
    <property type="entry name" value="Zn-ADH-like_protein"/>
</dbReference>
<reference evidence="2" key="1">
    <citation type="submission" date="2020-12" db="EMBL/GenBank/DDBJ databases">
        <authorList>
            <consortium name="Molecular Ecology Group"/>
        </authorList>
    </citation>
    <scope>NUCLEOTIDE SEQUENCE</scope>
    <source>
        <strain evidence="2">TBG_1078</strain>
    </source>
</reference>
<dbReference type="PANTHER" id="PTHR43677">
    <property type="entry name" value="SHORT-CHAIN DEHYDROGENASE/REDUCTASE"/>
    <property type="match status" value="1"/>
</dbReference>
<evidence type="ECO:0000313" key="2">
    <source>
        <dbReference type="EMBL" id="CAD7694140.1"/>
    </source>
</evidence>
<dbReference type="PANTHER" id="PTHR43677:SF4">
    <property type="entry name" value="QUINONE OXIDOREDUCTASE-LIKE PROTEIN 2"/>
    <property type="match status" value="1"/>
</dbReference>
<comment type="caution">
    <text evidence="2">The sequence shown here is derived from an EMBL/GenBank/DDBJ whole genome shotgun (WGS) entry which is preliminary data.</text>
</comment>
<dbReference type="AlphaFoldDB" id="A0A811ZXZ7"/>
<gene>
    <name evidence="2" type="ORF">NYPRO_LOCUS26932</name>
</gene>
<comment type="similarity">
    <text evidence="1">Belongs to the zinc-containing alcohol dehydrogenase family. Quinone oxidoreductase subfamily.</text>
</comment>
<dbReference type="GO" id="GO:0016491">
    <property type="term" value="F:oxidoreductase activity"/>
    <property type="evidence" value="ECO:0007669"/>
    <property type="project" value="TreeGrafter"/>
</dbReference>
<dbReference type="Gene3D" id="3.90.180.10">
    <property type="entry name" value="Medium-chain alcohol dehydrogenases, catalytic domain"/>
    <property type="match status" value="1"/>
</dbReference>
<keyword evidence="3" id="KW-1185">Reference proteome</keyword>
<name>A0A811ZXZ7_NYCPR</name>
<dbReference type="Proteomes" id="UP000645828">
    <property type="component" value="Unassembled WGS sequence"/>
</dbReference>
<dbReference type="InterPro" id="IPR036291">
    <property type="entry name" value="NAD(P)-bd_dom_sf"/>
</dbReference>
<organism evidence="2 3">
    <name type="scientific">Nyctereutes procyonoides</name>
    <name type="common">Raccoon dog</name>
    <name type="synonym">Canis procyonoides</name>
    <dbReference type="NCBI Taxonomy" id="34880"/>
    <lineage>
        <taxon>Eukaryota</taxon>
        <taxon>Metazoa</taxon>
        <taxon>Chordata</taxon>
        <taxon>Craniata</taxon>
        <taxon>Vertebrata</taxon>
        <taxon>Euteleostomi</taxon>
        <taxon>Mammalia</taxon>
        <taxon>Eutheria</taxon>
        <taxon>Laurasiatheria</taxon>
        <taxon>Carnivora</taxon>
        <taxon>Caniformia</taxon>
        <taxon>Canidae</taxon>
        <taxon>Nyctereutes</taxon>
    </lineage>
</organism>
<evidence type="ECO:0000256" key="1">
    <source>
        <dbReference type="ARBA" id="ARBA00010371"/>
    </source>
</evidence>